<evidence type="ECO:0008006" key="4">
    <source>
        <dbReference type="Google" id="ProtNLM"/>
    </source>
</evidence>
<evidence type="ECO:0000313" key="3">
    <source>
        <dbReference type="Proteomes" id="UP001497416"/>
    </source>
</evidence>
<name>A0ABM9NQL5_9FLAO</name>
<evidence type="ECO:0000256" key="1">
    <source>
        <dbReference type="SAM" id="SignalP"/>
    </source>
</evidence>
<accession>A0ABM9NQL5</accession>
<feature type="signal peptide" evidence="1">
    <location>
        <begin position="1"/>
        <end position="19"/>
    </location>
</feature>
<reference evidence="2 3" key="1">
    <citation type="submission" date="2024-05" db="EMBL/GenBank/DDBJ databases">
        <authorList>
            <person name="Duchaud E."/>
        </authorList>
    </citation>
    <scope>NUCLEOTIDE SEQUENCE [LARGE SCALE GENOMIC DNA]</scope>
    <source>
        <strain evidence="2">Ena-SAMPLE-TAB-13-05-2024-13:56:06:370-140302</strain>
    </source>
</reference>
<keyword evidence="1" id="KW-0732">Signal</keyword>
<evidence type="ECO:0000313" key="2">
    <source>
        <dbReference type="EMBL" id="CAL2075198.1"/>
    </source>
</evidence>
<feature type="chain" id="PRO_5046374828" description="Outer membrane protein beta-barrel domain-containing protein" evidence="1">
    <location>
        <begin position="20"/>
        <end position="179"/>
    </location>
</feature>
<keyword evidence="3" id="KW-1185">Reference proteome</keyword>
<dbReference type="Proteomes" id="UP001497416">
    <property type="component" value="Unassembled WGS sequence"/>
</dbReference>
<organism evidence="2 3">
    <name type="scientific">Tenacibaculum platacis</name>
    <dbReference type="NCBI Taxonomy" id="3137852"/>
    <lineage>
        <taxon>Bacteria</taxon>
        <taxon>Pseudomonadati</taxon>
        <taxon>Bacteroidota</taxon>
        <taxon>Flavobacteriia</taxon>
        <taxon>Flavobacteriales</taxon>
        <taxon>Flavobacteriaceae</taxon>
        <taxon>Tenacibaculum</taxon>
    </lineage>
</organism>
<dbReference type="EMBL" id="CAXIXY010000003">
    <property type="protein sequence ID" value="CAL2075198.1"/>
    <property type="molecule type" value="Genomic_DNA"/>
</dbReference>
<sequence length="179" mass="20044">MKKTLLILFSVLTISNVFSQDVDDKFRVHSLSLGIGAPRSSKISLGLGANMDLAFSKGKHLFKFMAGGASELSFNLFGNKSIRDSFEEYSIMYGRAFEVKKWLSFDFFGGLGYANIKYNLDTSNGFDDEFKSIKTVGFPLQLRIRFITSRLFSIGMEQNVNVNSISTLSRTGGFIQFSF</sequence>
<gene>
    <name evidence="2" type="ORF">T190607A01A_10150</name>
</gene>
<proteinExistence type="predicted"/>
<dbReference type="RefSeq" id="WP_348709633.1">
    <property type="nucleotide sequence ID" value="NZ_CAXIXY010000003.1"/>
</dbReference>
<comment type="caution">
    <text evidence="2">The sequence shown here is derived from an EMBL/GenBank/DDBJ whole genome shotgun (WGS) entry which is preliminary data.</text>
</comment>
<protein>
    <recommendedName>
        <fullName evidence="4">Outer membrane protein beta-barrel domain-containing protein</fullName>
    </recommendedName>
</protein>